<sequence length="69" mass="7626">MRTCEDDRADVRISVCTIDQLFQLLGDLGIEQRMRASVDTSDKHPGVALDGNVSCGLRATSRRAHVVLR</sequence>
<reference evidence="2" key="1">
    <citation type="journal article" date="2019" name="Int. J. Syst. Evol. Microbiol.">
        <title>The Global Catalogue of Microorganisms (GCM) 10K type strain sequencing project: providing services to taxonomists for standard genome sequencing and annotation.</title>
        <authorList>
            <consortium name="The Broad Institute Genomics Platform"/>
            <consortium name="The Broad Institute Genome Sequencing Center for Infectious Disease"/>
            <person name="Wu L."/>
            <person name="Ma J."/>
        </authorList>
    </citation>
    <scope>NUCLEOTIDE SEQUENCE [LARGE SCALE GENOMIC DNA]</scope>
    <source>
        <strain evidence="2">JCM 16924</strain>
    </source>
</reference>
<organism evidence="1 2">
    <name type="scientific">Streptomyces plumbiresistens</name>
    <dbReference type="NCBI Taxonomy" id="511811"/>
    <lineage>
        <taxon>Bacteria</taxon>
        <taxon>Bacillati</taxon>
        <taxon>Actinomycetota</taxon>
        <taxon>Actinomycetes</taxon>
        <taxon>Kitasatosporales</taxon>
        <taxon>Streptomycetaceae</taxon>
        <taxon>Streptomyces</taxon>
    </lineage>
</organism>
<dbReference type="Proteomes" id="UP001500456">
    <property type="component" value="Unassembled WGS sequence"/>
</dbReference>
<dbReference type="EMBL" id="BAAAZX010000006">
    <property type="protein sequence ID" value="GAA3990595.1"/>
    <property type="molecule type" value="Genomic_DNA"/>
</dbReference>
<protein>
    <submittedName>
        <fullName evidence="1">Uncharacterized protein</fullName>
    </submittedName>
</protein>
<gene>
    <name evidence="1" type="ORF">GCM10022232_25900</name>
</gene>
<name>A0ABP7R020_9ACTN</name>
<keyword evidence="2" id="KW-1185">Reference proteome</keyword>
<evidence type="ECO:0000313" key="1">
    <source>
        <dbReference type="EMBL" id="GAA3990595.1"/>
    </source>
</evidence>
<comment type="caution">
    <text evidence="1">The sequence shown here is derived from an EMBL/GenBank/DDBJ whole genome shotgun (WGS) entry which is preliminary data.</text>
</comment>
<evidence type="ECO:0000313" key="2">
    <source>
        <dbReference type="Proteomes" id="UP001500456"/>
    </source>
</evidence>
<accession>A0ABP7R020</accession>
<proteinExistence type="predicted"/>